<keyword evidence="1" id="KW-0862">Zinc</keyword>
<accession>A0A3M7SCL3</accession>
<sequence length="190" mass="21728">MAAKNRPCNGPVCLGRIQHYVAPLDKIRLVYQSHDSQTISKQFCKEYLNSLCLDQTYFDSFIKYITSLHVISINSQEWKNSSCNCWFWQKKCICKHIITVAFDLNICDFHEVDLKIDGNRKRGLPKIAKPAWMRSEPPNLSEIDTLTIAPSGQPSTSFIQPHTSSEQLSDLLEQPPPSQEVSQPKTMNKK</sequence>
<dbReference type="AlphaFoldDB" id="A0A3M7SCL3"/>
<feature type="compositionally biased region" description="Polar residues" evidence="2">
    <location>
        <begin position="149"/>
        <end position="168"/>
    </location>
</feature>
<evidence type="ECO:0000313" key="4">
    <source>
        <dbReference type="EMBL" id="RNA33554.1"/>
    </source>
</evidence>
<dbReference type="Proteomes" id="UP000276133">
    <property type="component" value="Unassembled WGS sequence"/>
</dbReference>
<dbReference type="InterPro" id="IPR007527">
    <property type="entry name" value="Znf_SWIM"/>
</dbReference>
<name>A0A3M7SCL3_BRAPC</name>
<feature type="domain" description="SWIM-type" evidence="3">
    <location>
        <begin position="68"/>
        <end position="105"/>
    </location>
</feature>
<keyword evidence="1" id="KW-0863">Zinc-finger</keyword>
<comment type="caution">
    <text evidence="4">The sequence shown here is derived from an EMBL/GenBank/DDBJ whole genome shotgun (WGS) entry which is preliminary data.</text>
</comment>
<dbReference type="GO" id="GO:0008270">
    <property type="term" value="F:zinc ion binding"/>
    <property type="evidence" value="ECO:0007669"/>
    <property type="project" value="UniProtKB-KW"/>
</dbReference>
<keyword evidence="1" id="KW-0479">Metal-binding</keyword>
<evidence type="ECO:0000313" key="5">
    <source>
        <dbReference type="Proteomes" id="UP000276133"/>
    </source>
</evidence>
<evidence type="ECO:0000256" key="1">
    <source>
        <dbReference type="PROSITE-ProRule" id="PRU00325"/>
    </source>
</evidence>
<proteinExistence type="predicted"/>
<gene>
    <name evidence="4" type="ORF">BpHYR1_015863</name>
</gene>
<dbReference type="PROSITE" id="PS50966">
    <property type="entry name" value="ZF_SWIM"/>
    <property type="match status" value="1"/>
</dbReference>
<protein>
    <recommendedName>
        <fullName evidence="3">SWIM-type domain-containing protein</fullName>
    </recommendedName>
</protein>
<evidence type="ECO:0000256" key="2">
    <source>
        <dbReference type="SAM" id="MobiDB-lite"/>
    </source>
</evidence>
<organism evidence="4 5">
    <name type="scientific">Brachionus plicatilis</name>
    <name type="common">Marine rotifer</name>
    <name type="synonym">Brachionus muelleri</name>
    <dbReference type="NCBI Taxonomy" id="10195"/>
    <lineage>
        <taxon>Eukaryota</taxon>
        <taxon>Metazoa</taxon>
        <taxon>Spiralia</taxon>
        <taxon>Gnathifera</taxon>
        <taxon>Rotifera</taxon>
        <taxon>Eurotatoria</taxon>
        <taxon>Monogononta</taxon>
        <taxon>Pseudotrocha</taxon>
        <taxon>Ploima</taxon>
        <taxon>Brachionidae</taxon>
        <taxon>Brachionus</taxon>
    </lineage>
</organism>
<reference evidence="4 5" key="1">
    <citation type="journal article" date="2018" name="Sci. Rep.">
        <title>Genomic signatures of local adaptation to the degree of environmental predictability in rotifers.</title>
        <authorList>
            <person name="Franch-Gras L."/>
            <person name="Hahn C."/>
            <person name="Garcia-Roger E.M."/>
            <person name="Carmona M.J."/>
            <person name="Serra M."/>
            <person name="Gomez A."/>
        </authorList>
    </citation>
    <scope>NUCLEOTIDE SEQUENCE [LARGE SCALE GENOMIC DNA]</scope>
    <source>
        <strain evidence="4">HYR1</strain>
    </source>
</reference>
<keyword evidence="5" id="KW-1185">Reference proteome</keyword>
<feature type="region of interest" description="Disordered" evidence="2">
    <location>
        <begin position="149"/>
        <end position="190"/>
    </location>
</feature>
<dbReference type="EMBL" id="REGN01001619">
    <property type="protein sequence ID" value="RNA33554.1"/>
    <property type="molecule type" value="Genomic_DNA"/>
</dbReference>
<feature type="non-terminal residue" evidence="4">
    <location>
        <position position="190"/>
    </location>
</feature>
<evidence type="ECO:0000259" key="3">
    <source>
        <dbReference type="PROSITE" id="PS50966"/>
    </source>
</evidence>